<evidence type="ECO:0000259" key="2">
    <source>
        <dbReference type="Pfam" id="PF00535"/>
    </source>
</evidence>
<dbReference type="EC" id="2.4.-.-" evidence="3"/>
<feature type="domain" description="Glycosyltransferase 2-like" evidence="2">
    <location>
        <begin position="47"/>
        <end position="173"/>
    </location>
</feature>
<keyword evidence="1" id="KW-0472">Membrane</keyword>
<proteinExistence type="predicted"/>
<dbReference type="AlphaFoldDB" id="A0AAW4NQL7"/>
<dbReference type="Proteomes" id="UP001196873">
    <property type="component" value="Unassembled WGS sequence"/>
</dbReference>
<dbReference type="GO" id="GO:0016757">
    <property type="term" value="F:glycosyltransferase activity"/>
    <property type="evidence" value="ECO:0007669"/>
    <property type="project" value="UniProtKB-KW"/>
</dbReference>
<reference evidence="3" key="1">
    <citation type="submission" date="2021-07" db="EMBL/GenBank/DDBJ databases">
        <title>Genomic diversity and antimicrobial resistance of Prevotella spp. isolated from chronic lung disease airways.</title>
        <authorList>
            <person name="Webb K.A."/>
            <person name="Olagoke O.S."/>
            <person name="Baird T."/>
            <person name="Neill J."/>
            <person name="Pham A."/>
            <person name="Wells T.J."/>
            <person name="Ramsay K.A."/>
            <person name="Bell S.C."/>
            <person name="Sarovich D.S."/>
            <person name="Price E.P."/>
        </authorList>
    </citation>
    <scope>NUCLEOTIDE SEQUENCE</scope>
    <source>
        <strain evidence="3">SCHI0047.S.3</strain>
    </source>
</reference>
<keyword evidence="1" id="KW-1133">Transmembrane helix</keyword>
<feature type="transmembrane region" description="Helical" evidence="1">
    <location>
        <begin position="312"/>
        <end position="332"/>
    </location>
</feature>
<dbReference type="InterPro" id="IPR001173">
    <property type="entry name" value="Glyco_trans_2-like"/>
</dbReference>
<feature type="transmembrane region" description="Helical" evidence="1">
    <location>
        <begin position="283"/>
        <end position="306"/>
    </location>
</feature>
<accession>A0AAW4NQL7</accession>
<evidence type="ECO:0000313" key="4">
    <source>
        <dbReference type="Proteomes" id="UP001196873"/>
    </source>
</evidence>
<feature type="transmembrane region" description="Helical" evidence="1">
    <location>
        <begin position="6"/>
        <end position="28"/>
    </location>
</feature>
<keyword evidence="1" id="KW-0812">Transmembrane</keyword>
<comment type="caution">
    <text evidence="3">The sequence shown here is derived from an EMBL/GenBank/DDBJ whole genome shotgun (WGS) entry which is preliminary data.</text>
</comment>
<dbReference type="Pfam" id="PF00535">
    <property type="entry name" value="Glycos_transf_2"/>
    <property type="match status" value="1"/>
</dbReference>
<dbReference type="PANTHER" id="PTHR43685:SF2">
    <property type="entry name" value="GLYCOSYLTRANSFERASE 2-LIKE DOMAIN-CONTAINING PROTEIN"/>
    <property type="match status" value="1"/>
</dbReference>
<dbReference type="PANTHER" id="PTHR43685">
    <property type="entry name" value="GLYCOSYLTRANSFERASE"/>
    <property type="match status" value="1"/>
</dbReference>
<evidence type="ECO:0000256" key="1">
    <source>
        <dbReference type="SAM" id="Phobius"/>
    </source>
</evidence>
<dbReference type="InterPro" id="IPR029044">
    <property type="entry name" value="Nucleotide-diphossugar_trans"/>
</dbReference>
<dbReference type="SUPFAM" id="SSF53448">
    <property type="entry name" value="Nucleotide-diphospho-sugar transferases"/>
    <property type="match status" value="1"/>
</dbReference>
<keyword evidence="3" id="KW-0328">Glycosyltransferase</keyword>
<dbReference type="RefSeq" id="WP_007133790.1">
    <property type="nucleotide sequence ID" value="NZ_CABKPN010000001.1"/>
</dbReference>
<organism evidence="3 4">
    <name type="scientific">Segatella salivae</name>
    <dbReference type="NCBI Taxonomy" id="228604"/>
    <lineage>
        <taxon>Bacteria</taxon>
        <taxon>Pseudomonadati</taxon>
        <taxon>Bacteroidota</taxon>
        <taxon>Bacteroidia</taxon>
        <taxon>Bacteroidales</taxon>
        <taxon>Prevotellaceae</taxon>
        <taxon>Segatella</taxon>
    </lineage>
</organism>
<gene>
    <name evidence="3" type="ORF">KZY68_00520</name>
</gene>
<dbReference type="EMBL" id="JAHXRF010000001">
    <property type="protein sequence ID" value="MBW4864527.1"/>
    <property type="molecule type" value="Genomic_DNA"/>
</dbReference>
<keyword evidence="3" id="KW-0808">Transferase</keyword>
<dbReference type="InterPro" id="IPR050834">
    <property type="entry name" value="Glycosyltransf_2"/>
</dbReference>
<evidence type="ECO:0000313" key="3">
    <source>
        <dbReference type="EMBL" id="MBW4864527.1"/>
    </source>
</evidence>
<protein>
    <submittedName>
        <fullName evidence="3">Glycosyltransferase</fullName>
        <ecNumber evidence="3">2.4.-.-</ecNumber>
    </submittedName>
</protein>
<name>A0AAW4NQL7_9BACT</name>
<sequence>MIIDTITLIIGLSITLTTILALLLTPFWHKTKALPASHSNTPLPALSIIIPTHDNAPELKRNLPFFLQQEYAGEYRVIVVADKGDHDTEDLIKQLQNTYKNLYATYLPDSSRYMSRTKLAITLGVKAAHTEWITITDPTCKPQDEHWLSSWAENMNDDSDFIMGYVAMDETCPAIWRFEHALLANQCLSSAQRGKAWATNCPNIALRKSRFMKEEGFRGNLQLVRGEYDFLVNKYARHHRTRIDARTSSWLYEEAPSKKTWNNRKMYFRASRPQLKGYKSHRLYALLSNFTLHAGVLTTLASAIYAGLSHNWILLGVSVFYLLLTIIVHTLLCHKTIAFFDEHLSKTKMFFYEMRMAWRSFKYKVNFMRADKNDFTSHKL</sequence>
<dbReference type="Gene3D" id="3.90.550.10">
    <property type="entry name" value="Spore Coat Polysaccharide Biosynthesis Protein SpsA, Chain A"/>
    <property type="match status" value="1"/>
</dbReference>